<name>A0A9D2WMG4_9FIRM</name>
<dbReference type="CDD" id="cd07713">
    <property type="entry name" value="DHPS-like_MBL-fold"/>
    <property type="match status" value="1"/>
</dbReference>
<accession>A0A9D2WMG4</accession>
<dbReference type="PANTHER" id="PTHR13754">
    <property type="entry name" value="METALLO-BETA-LACTAMASE SUPERFAMILY PROTEIN"/>
    <property type="match status" value="1"/>
</dbReference>
<dbReference type="Pfam" id="PF00753">
    <property type="entry name" value="Lactamase_B"/>
    <property type="match status" value="1"/>
</dbReference>
<dbReference type="PANTHER" id="PTHR13754:SF13">
    <property type="entry name" value="METALLO-BETA-LACTAMASE SUPERFAMILY PROTEIN (AFU_ORTHOLOGUE AFUA_3G07630)"/>
    <property type="match status" value="1"/>
</dbReference>
<sequence length="268" mass="30124">MIIKTLAENISNIEDLGSEHGLSLFIETKHHKILFDTGAGALFSENAAKMKVNLAEVELAIISHGHYDHGGGLKTFLNINNKAKVYLHQKAFEKHYLNIAAGEKKDIGLDETLLTHERLVFMQDRMYIDEELELFSNVLGERLRPSGNRYLLSKAGESFMLDDFAHEQNLILNEDGKNVLVTGCAHNGIVNIIEHFRKEKNSTPDYIIGGFHLQDEQPDVVGEIGKYLMETKAKCYTCHCTGIESYKLLKAMLGENIEYLSTGSQLIL</sequence>
<feature type="domain" description="Metallo-beta-lactamase" evidence="1">
    <location>
        <begin position="20"/>
        <end position="239"/>
    </location>
</feature>
<evidence type="ECO:0000259" key="1">
    <source>
        <dbReference type="SMART" id="SM00849"/>
    </source>
</evidence>
<dbReference type="InterPro" id="IPR001279">
    <property type="entry name" value="Metallo-B-lactamas"/>
</dbReference>
<dbReference type="AlphaFoldDB" id="A0A9D2WMG4"/>
<keyword evidence="3" id="KW-1185">Reference proteome</keyword>
<dbReference type="InterPro" id="IPR036866">
    <property type="entry name" value="RibonucZ/Hydroxyglut_hydro"/>
</dbReference>
<dbReference type="InterPro" id="IPR052926">
    <property type="entry name" value="Metallo-beta-lactamase_dom"/>
</dbReference>
<proteinExistence type="predicted"/>
<dbReference type="Gene3D" id="3.60.15.10">
    <property type="entry name" value="Ribonuclease Z/Hydroxyacylglutathione hydrolase-like"/>
    <property type="match status" value="1"/>
</dbReference>
<protein>
    <submittedName>
        <fullName evidence="2">ComEC family competence protein</fullName>
    </submittedName>
</protein>
<dbReference type="RefSeq" id="WP_161823158.1">
    <property type="nucleotide sequence ID" value="NZ_LSRS01000008.1"/>
</dbReference>
<dbReference type="OrthoDB" id="9803916at2"/>
<dbReference type="InterPro" id="IPR041712">
    <property type="entry name" value="DHPS-like_MBL-fold"/>
</dbReference>
<dbReference type="EMBL" id="LSRS01000008">
    <property type="protein sequence ID" value="KAF1083979.1"/>
    <property type="molecule type" value="Genomic_DNA"/>
</dbReference>
<dbReference type="GO" id="GO:0016740">
    <property type="term" value="F:transferase activity"/>
    <property type="evidence" value="ECO:0007669"/>
    <property type="project" value="TreeGrafter"/>
</dbReference>
<comment type="caution">
    <text evidence="2">The sequence shown here is derived from an EMBL/GenBank/DDBJ whole genome shotgun (WGS) entry which is preliminary data.</text>
</comment>
<dbReference type="SMART" id="SM00849">
    <property type="entry name" value="Lactamase_B"/>
    <property type="match status" value="1"/>
</dbReference>
<organism evidence="2 3">
    <name type="scientific">Sporotomaculum syntrophicum</name>
    <dbReference type="NCBI Taxonomy" id="182264"/>
    <lineage>
        <taxon>Bacteria</taxon>
        <taxon>Bacillati</taxon>
        <taxon>Bacillota</taxon>
        <taxon>Clostridia</taxon>
        <taxon>Eubacteriales</taxon>
        <taxon>Desulfallaceae</taxon>
        <taxon>Sporotomaculum</taxon>
    </lineage>
</organism>
<dbReference type="SUPFAM" id="SSF56281">
    <property type="entry name" value="Metallo-hydrolase/oxidoreductase"/>
    <property type="match status" value="1"/>
</dbReference>
<evidence type="ECO:0000313" key="2">
    <source>
        <dbReference type="EMBL" id="KAF1083979.1"/>
    </source>
</evidence>
<gene>
    <name evidence="2" type="ORF">SPSYN_02891</name>
</gene>
<evidence type="ECO:0000313" key="3">
    <source>
        <dbReference type="Proteomes" id="UP000798488"/>
    </source>
</evidence>
<reference evidence="2" key="1">
    <citation type="submission" date="2016-02" db="EMBL/GenBank/DDBJ databases">
        <title>Draft Genome Sequence of Sporotomaculum syntrophicum Strain FB, a Syntrophic Benzoate Degrader.</title>
        <authorList>
            <person name="Nobu M.K."/>
            <person name="Narihiro T."/>
            <person name="Qiu Y.-L."/>
            <person name="Ohashi A."/>
            <person name="Liu W.-T."/>
            <person name="Yuji S."/>
        </authorList>
    </citation>
    <scope>NUCLEOTIDE SEQUENCE</scope>
    <source>
        <strain evidence="2">FB</strain>
    </source>
</reference>
<dbReference type="Proteomes" id="UP000798488">
    <property type="component" value="Unassembled WGS sequence"/>
</dbReference>